<feature type="region of interest" description="Disordered" evidence="1">
    <location>
        <begin position="577"/>
        <end position="598"/>
    </location>
</feature>
<evidence type="ECO:0000256" key="1">
    <source>
        <dbReference type="SAM" id="MobiDB-lite"/>
    </source>
</evidence>
<sequence>MNFQQLVHQLPAAGTSTCSSWFMNFQQLVHELPAAGTSTSSSWADDRYKKEERYKRDEEDDERAVDKSKDKFKERSKDRRMRTSSNKKPSQRNDRKVLMAEESTKSWADSDSESSSSSSSSSDSEQEEAHCLMADHASDDEVFDFANTEFTREDLVQALNDMVHEYKTLSHTFEEIKAENASTLILYHLSEMASSLIRRSHHIDFDSVFRFDDVEMVQIDGLVVSTIGGIAVEISESVFAATFGLPTEGLTDLSEVPRNLLSEAQSLFSVYEKEVSNSCLKKKIKMQYRLLSDILAKSLFVKAGSFDAVTRDRFLLMTAITFDVKFNWGNLLFGVLKEMVTPDSRQGKGYAIQICVLLKNIQGLELGESKAFPAPRILNEKTVHRIVSVNENVGVEEVGEAPRAKKTPVKKTMSKKRQAAGEAEVAPVIKMKRSTKGKPVAARRISLDKQVEDNSSSDLPVVGVATGEQVPVAGVATGKQIPVAEDATEDEEDTVEGTVDKVSHVPVQVAPIMDDVDMIIGQVISESAGLSTNKTDQGDKHVDETDIGDDFDKWLDSSFPVFDSRVDEPVVASPNLEKSVSCTPNVEEADDTSSSKKSAEEHMSFDDILLQISNDMLLPSITAAEVTMIRLGEFYSIGDKGKALLVEDEQITENPASEIVALICRDVEVLVRVRDSVMKAVVDFFASFSLNTMPDMESLKDLKEKEKLMMEWADTNTLATAISKHRQQEHKIEMVQSNSSLPVIDSIDRSGVRLAHFYSIAKSICWVRPMVLIDEVWTPLQGSGFLDSPAQYWGAAPLLIIIWVWQRVCTEAIQFSVSGRLRPAIFSSDIVIGNLGVERLPDYFLDDFEQGVNTDYFAEFLSGSSGQSGSEFDSASSSGDTVYRSPSPPDCAYALGPPILSPTVQEERLYFVQSPDSSPAASPQQESSSSSSSEVSLHFDSADLPVHDHANTQTSAPVDSNVFTNALEDLRSSLSQRIHESTCKIRSKVNDVEFSVRGDLLKQQAWLRQTFQTQTSAPVDSNVFTNALEDLRSSLSQRIHESTCKIRSKVNDVEFSVRGDLLKQQAWLRQTFQNACEVLERQSTQMNDLKKCLMAPVGTIFQDLFDIKKNQRAQEAKLNALDGQVATIRNEQLEFQNKISADLLSLSTQFAEIVDYIHGGDAKKGEGGSSSRPPPVRVERRPLPTPQSPRDVAGGSSAVRIPTFPRTTGTFTERAEQARRHILESGQAITLEEAAERVRQADIQESDRVQRERDRARREKRSSSSKRRRGF</sequence>
<dbReference type="EMBL" id="KQ991616">
    <property type="protein sequence ID" value="KZV51491.1"/>
    <property type="molecule type" value="Genomic_DNA"/>
</dbReference>
<feature type="region of interest" description="Disordered" evidence="1">
    <location>
        <begin position="35"/>
        <end position="130"/>
    </location>
</feature>
<feature type="compositionally biased region" description="Basic residues" evidence="1">
    <location>
        <begin position="1258"/>
        <end position="1271"/>
    </location>
</feature>
<gene>
    <name evidence="2" type="ORF">F511_06959</name>
</gene>
<feature type="region of interest" description="Disordered" evidence="1">
    <location>
        <begin position="913"/>
        <end position="937"/>
    </location>
</feature>
<evidence type="ECO:0008006" key="4">
    <source>
        <dbReference type="Google" id="ProtNLM"/>
    </source>
</evidence>
<feature type="region of interest" description="Disordered" evidence="1">
    <location>
        <begin position="865"/>
        <end position="887"/>
    </location>
</feature>
<dbReference type="AlphaFoldDB" id="A0A2Z7CWX0"/>
<proteinExistence type="predicted"/>
<feature type="compositionally biased region" description="Basic and acidic residues" evidence="1">
    <location>
        <begin position="1213"/>
        <end position="1223"/>
    </location>
</feature>
<accession>A0A2Z7CWX0</accession>
<feature type="compositionally biased region" description="Low complexity" evidence="1">
    <location>
        <begin position="913"/>
        <end position="936"/>
    </location>
</feature>
<reference evidence="2 3" key="1">
    <citation type="journal article" date="2015" name="Proc. Natl. Acad. Sci. U.S.A.">
        <title>The resurrection genome of Boea hygrometrica: A blueprint for survival of dehydration.</title>
        <authorList>
            <person name="Xiao L."/>
            <person name="Yang G."/>
            <person name="Zhang L."/>
            <person name="Yang X."/>
            <person name="Zhao S."/>
            <person name="Ji Z."/>
            <person name="Zhou Q."/>
            <person name="Hu M."/>
            <person name="Wang Y."/>
            <person name="Chen M."/>
            <person name="Xu Y."/>
            <person name="Jin H."/>
            <person name="Xiao X."/>
            <person name="Hu G."/>
            <person name="Bao F."/>
            <person name="Hu Y."/>
            <person name="Wan P."/>
            <person name="Li L."/>
            <person name="Deng X."/>
            <person name="Kuang T."/>
            <person name="Xiang C."/>
            <person name="Zhu J.K."/>
            <person name="Oliver M.J."/>
            <person name="He Y."/>
        </authorList>
    </citation>
    <scope>NUCLEOTIDE SEQUENCE [LARGE SCALE GENOMIC DNA]</scope>
    <source>
        <strain evidence="3">cv. XS01</strain>
    </source>
</reference>
<evidence type="ECO:0000313" key="2">
    <source>
        <dbReference type="EMBL" id="KZV51491.1"/>
    </source>
</evidence>
<feature type="compositionally biased region" description="Low complexity" evidence="1">
    <location>
        <begin position="865"/>
        <end position="879"/>
    </location>
</feature>
<feature type="compositionally biased region" description="Low complexity" evidence="1">
    <location>
        <begin position="113"/>
        <end position="123"/>
    </location>
</feature>
<dbReference type="Proteomes" id="UP000250235">
    <property type="component" value="Unassembled WGS sequence"/>
</dbReference>
<feature type="compositionally biased region" description="Basic and acidic residues" evidence="1">
    <location>
        <begin position="64"/>
        <end position="77"/>
    </location>
</feature>
<evidence type="ECO:0000313" key="3">
    <source>
        <dbReference type="Proteomes" id="UP000250235"/>
    </source>
</evidence>
<keyword evidence="3" id="KW-1185">Reference proteome</keyword>
<feature type="region of interest" description="Disordered" evidence="1">
    <location>
        <begin position="1161"/>
        <end position="1271"/>
    </location>
</feature>
<feature type="compositionally biased region" description="Basic and acidic residues" evidence="1">
    <location>
        <begin position="1234"/>
        <end position="1257"/>
    </location>
</feature>
<protein>
    <recommendedName>
        <fullName evidence="4">Dystroglycan-like</fullName>
    </recommendedName>
</protein>
<name>A0A2Z7CWX0_9LAMI</name>
<feature type="compositionally biased region" description="Basic and acidic residues" evidence="1">
    <location>
        <begin position="44"/>
        <end position="57"/>
    </location>
</feature>
<organism evidence="2 3">
    <name type="scientific">Dorcoceras hygrometricum</name>
    <dbReference type="NCBI Taxonomy" id="472368"/>
    <lineage>
        <taxon>Eukaryota</taxon>
        <taxon>Viridiplantae</taxon>
        <taxon>Streptophyta</taxon>
        <taxon>Embryophyta</taxon>
        <taxon>Tracheophyta</taxon>
        <taxon>Spermatophyta</taxon>
        <taxon>Magnoliopsida</taxon>
        <taxon>eudicotyledons</taxon>
        <taxon>Gunneridae</taxon>
        <taxon>Pentapetalae</taxon>
        <taxon>asterids</taxon>
        <taxon>lamiids</taxon>
        <taxon>Lamiales</taxon>
        <taxon>Gesneriaceae</taxon>
        <taxon>Didymocarpoideae</taxon>
        <taxon>Trichosporeae</taxon>
        <taxon>Loxocarpinae</taxon>
        <taxon>Dorcoceras</taxon>
    </lineage>
</organism>
<feature type="compositionally biased region" description="Basic and acidic residues" evidence="1">
    <location>
        <begin position="91"/>
        <end position="104"/>
    </location>
</feature>